<name>U7E2R1_POPTR</name>
<accession>U7E2R1</accession>
<sequence>MENGARVIKGFILSVPESVSRLWHGAGQLESQQLPRPTMNQEEEQEMEWQKVLLSTCFTSGLQIALHFHQITDFKLDSLHLVCILVAIIFSCLFVSHFINPAKCPMTSKVSGLTNYGMRHCRKDVIIKFRKCKSNASKVDPKHHTERQKRISAFAIVNNHYKGSDHTERQKRISAFAIVNNHYKGNSEELYYFQGFPTSPMISGLKPLNATAPLKEDFDRVADIGIARKSRAILPSVRNLGALGRRLKWHNIRTNLRVYPKVLQVSL</sequence>
<dbReference type="HOGENOM" id="CLU_1043518_0_0_1"/>
<gene>
    <name evidence="1" type="ORF">POPTR_017G020700</name>
</gene>
<evidence type="ECO:0000313" key="1">
    <source>
        <dbReference type="EMBL" id="PNS94829.1"/>
    </source>
</evidence>
<dbReference type="PANTHER" id="PTHR34741:SF1">
    <property type="entry name" value="PGG DOMAIN-CONTAINING PROTEIN"/>
    <property type="match status" value="1"/>
</dbReference>
<reference evidence="1 2" key="1">
    <citation type="journal article" date="2006" name="Science">
        <title>The genome of black cottonwood, Populus trichocarpa (Torr. &amp; Gray).</title>
        <authorList>
            <person name="Tuskan G.A."/>
            <person name="Difazio S."/>
            <person name="Jansson S."/>
            <person name="Bohlmann J."/>
            <person name="Grigoriev I."/>
            <person name="Hellsten U."/>
            <person name="Putnam N."/>
            <person name="Ralph S."/>
            <person name="Rombauts S."/>
            <person name="Salamov A."/>
            <person name="Schein J."/>
            <person name="Sterck L."/>
            <person name="Aerts A."/>
            <person name="Bhalerao R.R."/>
            <person name="Bhalerao R.P."/>
            <person name="Blaudez D."/>
            <person name="Boerjan W."/>
            <person name="Brun A."/>
            <person name="Brunner A."/>
            <person name="Busov V."/>
            <person name="Campbell M."/>
            <person name="Carlson J."/>
            <person name="Chalot M."/>
            <person name="Chapman J."/>
            <person name="Chen G.L."/>
            <person name="Cooper D."/>
            <person name="Coutinho P.M."/>
            <person name="Couturier J."/>
            <person name="Covert S."/>
            <person name="Cronk Q."/>
            <person name="Cunningham R."/>
            <person name="Davis J."/>
            <person name="Degroeve S."/>
            <person name="Dejardin A."/>
            <person name="Depamphilis C."/>
            <person name="Detter J."/>
            <person name="Dirks B."/>
            <person name="Dubchak I."/>
            <person name="Duplessis S."/>
            <person name="Ehlting J."/>
            <person name="Ellis B."/>
            <person name="Gendler K."/>
            <person name="Goodstein D."/>
            <person name="Gribskov M."/>
            <person name="Grimwood J."/>
            <person name="Groover A."/>
            <person name="Gunter L."/>
            <person name="Hamberger B."/>
            <person name="Heinze B."/>
            <person name="Helariutta Y."/>
            <person name="Henrissat B."/>
            <person name="Holligan D."/>
            <person name="Holt R."/>
            <person name="Huang W."/>
            <person name="Islam-Faridi N."/>
            <person name="Jones S."/>
            <person name="Jones-Rhoades M."/>
            <person name="Jorgensen R."/>
            <person name="Joshi C."/>
            <person name="Kangasjarvi J."/>
            <person name="Karlsson J."/>
            <person name="Kelleher C."/>
            <person name="Kirkpatrick R."/>
            <person name="Kirst M."/>
            <person name="Kohler A."/>
            <person name="Kalluri U."/>
            <person name="Larimer F."/>
            <person name="Leebens-Mack J."/>
            <person name="Leple J.C."/>
            <person name="Locascio P."/>
            <person name="Lou Y."/>
            <person name="Lucas S."/>
            <person name="Martin F."/>
            <person name="Montanini B."/>
            <person name="Napoli C."/>
            <person name="Nelson D.R."/>
            <person name="Nelson C."/>
            <person name="Nieminen K."/>
            <person name="Nilsson O."/>
            <person name="Pereda V."/>
            <person name="Peter G."/>
            <person name="Philippe R."/>
            <person name="Pilate G."/>
            <person name="Poliakov A."/>
            <person name="Razumovskaya J."/>
            <person name="Richardson P."/>
            <person name="Rinaldi C."/>
            <person name="Ritland K."/>
            <person name="Rouze P."/>
            <person name="Ryaboy D."/>
            <person name="Schmutz J."/>
            <person name="Schrader J."/>
            <person name="Segerman B."/>
            <person name="Shin H."/>
            <person name="Siddiqui A."/>
            <person name="Sterky F."/>
            <person name="Terry A."/>
            <person name="Tsai C.J."/>
            <person name="Uberbacher E."/>
            <person name="Unneberg P."/>
            <person name="Vahala J."/>
            <person name="Wall K."/>
            <person name="Wessler S."/>
            <person name="Yang G."/>
            <person name="Yin T."/>
            <person name="Douglas C."/>
            <person name="Marra M."/>
            <person name="Sandberg G."/>
            <person name="Van de Peer Y."/>
            <person name="Rokhsar D."/>
        </authorList>
    </citation>
    <scope>NUCLEOTIDE SEQUENCE [LARGE SCALE GENOMIC DNA]</scope>
    <source>
        <strain evidence="2">cv. Nisqually</strain>
    </source>
</reference>
<protein>
    <submittedName>
        <fullName evidence="1">Uncharacterized protein</fullName>
    </submittedName>
</protein>
<dbReference type="AlphaFoldDB" id="U7E2R1"/>
<keyword evidence="2" id="KW-1185">Reference proteome</keyword>
<dbReference type="InParanoid" id="U7E2R1"/>
<dbReference type="Proteomes" id="UP000006729">
    <property type="component" value="Chromosome 17"/>
</dbReference>
<dbReference type="EMBL" id="CM009306">
    <property type="protein sequence ID" value="PNS94829.1"/>
    <property type="molecule type" value="Genomic_DNA"/>
</dbReference>
<dbReference type="PANTHER" id="PTHR34741">
    <property type="entry name" value="IMAP FAMILY MEMBER 1, PUTATIVE-RELATED"/>
    <property type="match status" value="1"/>
</dbReference>
<evidence type="ECO:0000313" key="2">
    <source>
        <dbReference type="Proteomes" id="UP000006729"/>
    </source>
</evidence>
<proteinExistence type="predicted"/>
<organism evidence="1 2">
    <name type="scientific">Populus trichocarpa</name>
    <name type="common">Western balsam poplar</name>
    <name type="synonym">Populus balsamifera subsp. trichocarpa</name>
    <dbReference type="NCBI Taxonomy" id="3694"/>
    <lineage>
        <taxon>Eukaryota</taxon>
        <taxon>Viridiplantae</taxon>
        <taxon>Streptophyta</taxon>
        <taxon>Embryophyta</taxon>
        <taxon>Tracheophyta</taxon>
        <taxon>Spermatophyta</taxon>
        <taxon>Magnoliopsida</taxon>
        <taxon>eudicotyledons</taxon>
        <taxon>Gunneridae</taxon>
        <taxon>Pentapetalae</taxon>
        <taxon>rosids</taxon>
        <taxon>fabids</taxon>
        <taxon>Malpighiales</taxon>
        <taxon>Salicaceae</taxon>
        <taxon>Saliceae</taxon>
        <taxon>Populus</taxon>
    </lineage>
</organism>